<keyword evidence="1" id="KW-1133">Transmembrane helix</keyword>
<organism evidence="2 3">
    <name type="scientific">candidate division WOR-1 bacterium RIFCSPHIGHO2_01_FULL_53_15</name>
    <dbReference type="NCBI Taxonomy" id="1802564"/>
    <lineage>
        <taxon>Bacteria</taxon>
        <taxon>Bacillati</taxon>
        <taxon>Saganbacteria</taxon>
    </lineage>
</organism>
<keyword evidence="1" id="KW-0812">Transmembrane</keyword>
<dbReference type="InterPro" id="IPR043723">
    <property type="entry name" value="DUF5665"/>
</dbReference>
<dbReference type="AlphaFoldDB" id="A0A1F4Q0W7"/>
<feature type="transmembrane region" description="Helical" evidence="1">
    <location>
        <begin position="23"/>
        <end position="53"/>
    </location>
</feature>
<reference evidence="2 3" key="1">
    <citation type="journal article" date="2016" name="Nat. Commun.">
        <title>Thousands of microbial genomes shed light on interconnected biogeochemical processes in an aquifer system.</title>
        <authorList>
            <person name="Anantharaman K."/>
            <person name="Brown C.T."/>
            <person name="Hug L.A."/>
            <person name="Sharon I."/>
            <person name="Castelle C.J."/>
            <person name="Probst A.J."/>
            <person name="Thomas B.C."/>
            <person name="Singh A."/>
            <person name="Wilkins M.J."/>
            <person name="Karaoz U."/>
            <person name="Brodie E.L."/>
            <person name="Williams K.H."/>
            <person name="Hubbard S.S."/>
            <person name="Banfield J.F."/>
        </authorList>
    </citation>
    <scope>NUCLEOTIDE SEQUENCE [LARGE SCALE GENOMIC DNA]</scope>
</reference>
<evidence type="ECO:0000313" key="2">
    <source>
        <dbReference type="EMBL" id="OGB89578.1"/>
    </source>
</evidence>
<dbReference type="EMBL" id="METM01000022">
    <property type="protein sequence ID" value="OGB89578.1"/>
    <property type="molecule type" value="Genomic_DNA"/>
</dbReference>
<name>A0A1F4Q0W7_UNCSA</name>
<accession>A0A1F4Q0W7</accession>
<dbReference type="Proteomes" id="UP000178724">
    <property type="component" value="Unassembled WGS sequence"/>
</dbReference>
<proteinExistence type="predicted"/>
<gene>
    <name evidence="2" type="ORF">A2625_00055</name>
</gene>
<protein>
    <submittedName>
        <fullName evidence="2">Uncharacterized protein</fullName>
    </submittedName>
</protein>
<keyword evidence="1" id="KW-0472">Membrane</keyword>
<comment type="caution">
    <text evidence="2">The sequence shown here is derived from an EMBL/GenBank/DDBJ whole genome shotgun (WGS) entry which is preliminary data.</text>
</comment>
<evidence type="ECO:0000256" key="1">
    <source>
        <dbReference type="SAM" id="Phobius"/>
    </source>
</evidence>
<dbReference type="Pfam" id="PF18910">
    <property type="entry name" value="DUF5665"/>
    <property type="match status" value="1"/>
</dbReference>
<sequence>MEQEKLVEAIENLRRDKHQPWRYILFTFLNGIAQGVGIALGTTIVLGLVIYFLTLILGKLVDFPVLGRYFEQIAALIDAYAKQAPKIR</sequence>
<evidence type="ECO:0000313" key="3">
    <source>
        <dbReference type="Proteomes" id="UP000178724"/>
    </source>
</evidence>